<name>A0ABP9K4B3_9ACTN</name>
<comment type="caution">
    <text evidence="3">The sequence shown here is derived from an EMBL/GenBank/DDBJ whole genome shotgun (WGS) entry which is preliminary data.</text>
</comment>
<accession>A0ABP9K4B3</accession>
<dbReference type="Proteomes" id="UP001500124">
    <property type="component" value="Unassembled WGS sequence"/>
</dbReference>
<organism evidence="3 4">
    <name type="scientific">Streptomyces similanensis</name>
    <dbReference type="NCBI Taxonomy" id="1274988"/>
    <lineage>
        <taxon>Bacteria</taxon>
        <taxon>Bacillati</taxon>
        <taxon>Actinomycetota</taxon>
        <taxon>Actinomycetes</taxon>
        <taxon>Kitasatosporales</taxon>
        <taxon>Streptomycetaceae</taxon>
        <taxon>Streptomyces</taxon>
    </lineage>
</organism>
<dbReference type="Gene3D" id="1.10.3300.10">
    <property type="entry name" value="Jann2411-like domain"/>
    <property type="match status" value="1"/>
</dbReference>
<evidence type="ECO:0000313" key="3">
    <source>
        <dbReference type="EMBL" id="GAA5049763.1"/>
    </source>
</evidence>
<dbReference type="RefSeq" id="WP_345667690.1">
    <property type="nucleotide sequence ID" value="NZ_BAABKC010000021.1"/>
</dbReference>
<dbReference type="PANTHER" id="PTHR35525">
    <property type="entry name" value="BLL6575 PROTEIN"/>
    <property type="match status" value="1"/>
</dbReference>
<dbReference type="PANTHER" id="PTHR35525:SF3">
    <property type="entry name" value="BLL6575 PROTEIN"/>
    <property type="match status" value="1"/>
</dbReference>
<reference evidence="4" key="1">
    <citation type="journal article" date="2019" name="Int. J. Syst. Evol. Microbiol.">
        <title>The Global Catalogue of Microorganisms (GCM) 10K type strain sequencing project: providing services to taxonomists for standard genome sequencing and annotation.</title>
        <authorList>
            <consortium name="The Broad Institute Genomics Platform"/>
            <consortium name="The Broad Institute Genome Sequencing Center for Infectious Disease"/>
            <person name="Wu L."/>
            <person name="Ma J."/>
        </authorList>
    </citation>
    <scope>NUCLEOTIDE SEQUENCE [LARGE SCALE GENOMIC DNA]</scope>
    <source>
        <strain evidence="4">JCM 18410</strain>
    </source>
</reference>
<feature type="compositionally biased region" description="Gly residues" evidence="1">
    <location>
        <begin position="201"/>
        <end position="213"/>
    </location>
</feature>
<dbReference type="SUPFAM" id="SSF160904">
    <property type="entry name" value="Jann2411-like"/>
    <property type="match status" value="1"/>
</dbReference>
<dbReference type="InterPro" id="IPR023286">
    <property type="entry name" value="ABATE_dom_sf"/>
</dbReference>
<feature type="domain" description="Zinc finger CGNR" evidence="2">
    <location>
        <begin position="152"/>
        <end position="195"/>
    </location>
</feature>
<evidence type="ECO:0000313" key="4">
    <source>
        <dbReference type="Proteomes" id="UP001500124"/>
    </source>
</evidence>
<feature type="region of interest" description="Disordered" evidence="1">
    <location>
        <begin position="178"/>
        <end position="213"/>
    </location>
</feature>
<dbReference type="Pfam" id="PF07336">
    <property type="entry name" value="ABATE"/>
    <property type="match status" value="1"/>
</dbReference>
<proteinExistence type="predicted"/>
<dbReference type="EMBL" id="BAABKC010000021">
    <property type="protein sequence ID" value="GAA5049763.1"/>
    <property type="molecule type" value="Genomic_DNA"/>
</dbReference>
<keyword evidence="4" id="KW-1185">Reference proteome</keyword>
<protein>
    <submittedName>
        <fullName evidence="3">CGNR zinc finger domain-containing protein</fullName>
    </submittedName>
</protein>
<dbReference type="InterPro" id="IPR010852">
    <property type="entry name" value="ABATE"/>
</dbReference>
<dbReference type="InterPro" id="IPR021005">
    <property type="entry name" value="Znf_CGNR"/>
</dbReference>
<dbReference type="Pfam" id="PF11706">
    <property type="entry name" value="zf-CGNR"/>
    <property type="match status" value="1"/>
</dbReference>
<evidence type="ECO:0000256" key="1">
    <source>
        <dbReference type="SAM" id="MobiDB-lite"/>
    </source>
</evidence>
<gene>
    <name evidence="3" type="ORF">GCM10023336_17040</name>
</gene>
<sequence length="213" mass="22181">MKAGATPFDAVPAEELRFNFRSGRLCLNFVATVGERWRGNHERLREPADLARWYREAGLLDVPPAITPAGLDAARTLREGVHRIARALAAGRVPAGSDEALVNAAAAAPPLVPELRAGVGRLTLPSVGGQEAALSTVARDAVDLVTGAGAGRVRECAGDACALLFVDTSRPGRRRWCSSTACGGKDRAAAYRRRRAADPDPGGGGPGRAAGPD</sequence>
<evidence type="ECO:0000259" key="2">
    <source>
        <dbReference type="Pfam" id="PF11706"/>
    </source>
</evidence>